<name>A0A1S7DTY0_RIEAN</name>
<evidence type="ECO:0000313" key="1">
    <source>
        <dbReference type="EMBL" id="AQY22557.1"/>
    </source>
</evidence>
<organism evidence="1 2">
    <name type="scientific">Riemerella anatipestifer</name>
    <name type="common">Moraxella anatipestifer</name>
    <dbReference type="NCBI Taxonomy" id="34085"/>
    <lineage>
        <taxon>Bacteria</taxon>
        <taxon>Pseudomonadati</taxon>
        <taxon>Bacteroidota</taxon>
        <taxon>Flavobacteriia</taxon>
        <taxon>Flavobacteriales</taxon>
        <taxon>Weeksellaceae</taxon>
        <taxon>Riemerella</taxon>
    </lineage>
</organism>
<protein>
    <submittedName>
        <fullName evidence="1">Uncharacterized protein</fullName>
    </submittedName>
</protein>
<gene>
    <name evidence="1" type="ORF">AB406_1613</name>
</gene>
<sequence length="38" mass="4699">MQKCKKRMDIKAPIVKKFPQKAMQYHSKKRYRPHKKIV</sequence>
<dbReference type="Proteomes" id="UP000189883">
    <property type="component" value="Chromosome"/>
</dbReference>
<accession>A0A1S7DTY0</accession>
<dbReference type="EMBL" id="CP011859">
    <property type="protein sequence ID" value="AQY22557.1"/>
    <property type="molecule type" value="Genomic_DNA"/>
</dbReference>
<proteinExistence type="predicted"/>
<dbReference type="AlphaFoldDB" id="A0A1S7DTY0"/>
<reference evidence="1 2" key="1">
    <citation type="submission" date="2015-06" db="EMBL/GenBank/DDBJ databases">
        <title>R. anatipestifer strain HXb2 is the most virulent strain so far, and the genome sequence would help us uncover the pathogenesis.</title>
        <authorList>
            <person name="Hu Q."/>
            <person name="Qi J."/>
            <person name="Bo H."/>
            <person name="Liu G."/>
            <person name="Tao M."/>
            <person name="Ding Y."/>
            <person name="Xue Y."/>
        </authorList>
    </citation>
    <scope>NUCLEOTIDE SEQUENCE [LARGE SCALE GENOMIC DNA]</scope>
    <source>
        <strain evidence="1 2">HXb2</strain>
    </source>
</reference>
<evidence type="ECO:0000313" key="2">
    <source>
        <dbReference type="Proteomes" id="UP000189883"/>
    </source>
</evidence>